<dbReference type="EMBL" id="HBGA01065826">
    <property type="protein sequence ID" value="CAD9013436.1"/>
    <property type="molecule type" value="Transcribed_RNA"/>
</dbReference>
<dbReference type="AlphaFoldDB" id="A0A7S1II89"/>
<name>A0A7S1II89_9EUGL</name>
<proteinExistence type="predicted"/>
<evidence type="ECO:0000313" key="1">
    <source>
        <dbReference type="EMBL" id="CAD9013436.1"/>
    </source>
</evidence>
<gene>
    <name evidence="1" type="ORF">EGYM00392_LOCUS24538</name>
</gene>
<organism evidence="1">
    <name type="scientific">Eutreptiella gymnastica</name>
    <dbReference type="NCBI Taxonomy" id="73025"/>
    <lineage>
        <taxon>Eukaryota</taxon>
        <taxon>Discoba</taxon>
        <taxon>Euglenozoa</taxon>
        <taxon>Euglenida</taxon>
        <taxon>Spirocuta</taxon>
        <taxon>Euglenophyceae</taxon>
        <taxon>Eutreptiales</taxon>
        <taxon>Eutreptiaceae</taxon>
        <taxon>Eutreptiella</taxon>
    </lineage>
</organism>
<sequence length="122" mass="13456">MATYWPLGKVVFGQRRLQRHSPAAFDCDRRSQDLASAIPNSLGKKGSTIIHHRHGGHSYSKIGKLAGYHIIGFTAQISAKHVDMLAAGCLNGSCQKQQKRHRRGWGCHPNLENTAELASDLQ</sequence>
<protein>
    <submittedName>
        <fullName evidence="1">Uncharacterized protein</fullName>
    </submittedName>
</protein>
<reference evidence="1" key="1">
    <citation type="submission" date="2021-01" db="EMBL/GenBank/DDBJ databases">
        <authorList>
            <person name="Corre E."/>
            <person name="Pelletier E."/>
            <person name="Niang G."/>
            <person name="Scheremetjew M."/>
            <person name="Finn R."/>
            <person name="Kale V."/>
            <person name="Holt S."/>
            <person name="Cochrane G."/>
            <person name="Meng A."/>
            <person name="Brown T."/>
            <person name="Cohen L."/>
        </authorList>
    </citation>
    <scope>NUCLEOTIDE SEQUENCE</scope>
    <source>
        <strain evidence="1">NIES-381</strain>
    </source>
</reference>
<accession>A0A7S1II89</accession>